<dbReference type="AlphaFoldDB" id="A0A1J0GD11"/>
<protein>
    <recommendedName>
        <fullName evidence="3">Putative nitroreductase TM1586 domain-containing protein</fullName>
    </recommendedName>
</protein>
<dbReference type="InterPro" id="IPR029478">
    <property type="entry name" value="TM1586_NiRdase"/>
</dbReference>
<organism evidence="4 5">
    <name type="scientific">Clostridium estertheticum subsp. estertheticum</name>
    <dbReference type="NCBI Taxonomy" id="1552"/>
    <lineage>
        <taxon>Bacteria</taxon>
        <taxon>Bacillati</taxon>
        <taxon>Bacillota</taxon>
        <taxon>Clostridia</taxon>
        <taxon>Eubacteriales</taxon>
        <taxon>Clostridiaceae</taxon>
        <taxon>Clostridium</taxon>
    </lineage>
</organism>
<accession>A0A1J0GD11</accession>
<reference evidence="5" key="1">
    <citation type="journal article" date="2016" name="Front. Microbiol.">
        <title>Complete Genome Sequence of Clostridium estertheticum DSM 8809, a Microbe Identified in Spoiled Vacuum Packed Beef.</title>
        <authorList>
            <person name="Yu Z."/>
            <person name="Gunn L."/>
            <person name="Brennan E."/>
            <person name="Reid R."/>
            <person name="Wall P.G."/>
            <person name="Gaora O.P."/>
            <person name="Hurley D."/>
            <person name="Bolton D."/>
            <person name="Fanning S."/>
        </authorList>
    </citation>
    <scope>NUCLEOTIDE SEQUENCE [LARGE SCALE GENOMIC DNA]</scope>
    <source>
        <strain evidence="5">DSM 8809</strain>
    </source>
</reference>
<keyword evidence="5" id="KW-1185">Reference proteome</keyword>
<dbReference type="InterPro" id="IPR000415">
    <property type="entry name" value="Nitroreductase-like"/>
</dbReference>
<dbReference type="OrthoDB" id="9814075at2"/>
<dbReference type="Gene3D" id="3.40.109.10">
    <property type="entry name" value="NADH Oxidase"/>
    <property type="match status" value="1"/>
</dbReference>
<evidence type="ECO:0000256" key="1">
    <source>
        <dbReference type="ARBA" id="ARBA00007118"/>
    </source>
</evidence>
<evidence type="ECO:0000313" key="5">
    <source>
        <dbReference type="Proteomes" id="UP000182569"/>
    </source>
</evidence>
<evidence type="ECO:0000313" key="4">
    <source>
        <dbReference type="EMBL" id="APC39231.1"/>
    </source>
</evidence>
<name>A0A1J0GD11_9CLOT</name>
<dbReference type="Proteomes" id="UP000182569">
    <property type="component" value="Chromosome"/>
</dbReference>
<dbReference type="EMBL" id="CP015756">
    <property type="protein sequence ID" value="APC39231.1"/>
    <property type="molecule type" value="Genomic_DNA"/>
</dbReference>
<evidence type="ECO:0000256" key="2">
    <source>
        <dbReference type="ARBA" id="ARBA00023002"/>
    </source>
</evidence>
<proteinExistence type="inferred from homology"/>
<gene>
    <name evidence="4" type="ORF">A7L45_03715</name>
</gene>
<dbReference type="PANTHER" id="PTHR43673">
    <property type="entry name" value="NAD(P)H NITROREDUCTASE YDGI-RELATED"/>
    <property type="match status" value="1"/>
</dbReference>
<dbReference type="KEGG" id="ceu:A7L45_03715"/>
<dbReference type="STRING" id="1552.A7L45_03715"/>
<sequence>MNVDFSIEDVVKKRYSVRNYKGREIEPTKRKAIESFIDSLDNPFGNKVNFHYLDDKDIKNKEKLGTYGVIKGSKQYIGTTIKLEPMALEALGYELEAVVLYLEHLGLGTCWLGGTFDREGFADAMKIKEGELFPIITPYGYAAATKHEKEIEMRIMIQADKRKDWNQLFYKNDFKSPLTSEEAGSLAFPLEMVRLAPSASNKQPWRILLKDGDFHFYEYKEPGYSDRFPYDIQSVDMGIAAAHFDFSLKEKGIKGHFNTTSKPELKLSENMEYAFSWIRE</sequence>
<keyword evidence="2" id="KW-0560">Oxidoreductase</keyword>
<feature type="domain" description="Putative nitroreductase TM1586" evidence="3">
    <location>
        <begin position="9"/>
        <end position="245"/>
    </location>
</feature>
<comment type="similarity">
    <text evidence="1">Belongs to the nitroreductase family.</text>
</comment>
<dbReference type="SUPFAM" id="SSF55469">
    <property type="entry name" value="FMN-dependent nitroreductase-like"/>
    <property type="match status" value="1"/>
</dbReference>
<dbReference type="RefSeq" id="WP_071611527.1">
    <property type="nucleotide sequence ID" value="NZ_CP015756.1"/>
</dbReference>
<dbReference type="Gene3D" id="3.40.109.30">
    <property type="entry name" value="putative nitroreductase (tm1586), domain 2"/>
    <property type="match status" value="1"/>
</dbReference>
<dbReference type="PANTHER" id="PTHR43673:SF10">
    <property type="entry name" value="NADH DEHYDROGENASE_NAD(P)H NITROREDUCTASE XCC3605-RELATED"/>
    <property type="match status" value="1"/>
</dbReference>
<dbReference type="Pfam" id="PF14512">
    <property type="entry name" value="TM1586_NiRdase"/>
    <property type="match status" value="1"/>
</dbReference>
<evidence type="ECO:0000259" key="3">
    <source>
        <dbReference type="Pfam" id="PF14512"/>
    </source>
</evidence>
<dbReference type="GO" id="GO:0016491">
    <property type="term" value="F:oxidoreductase activity"/>
    <property type="evidence" value="ECO:0007669"/>
    <property type="project" value="UniProtKB-KW"/>
</dbReference>